<organism evidence="1 2">
    <name type="scientific">Coprococcus catus GD/7</name>
    <dbReference type="NCBI Taxonomy" id="717962"/>
    <lineage>
        <taxon>Bacteria</taxon>
        <taxon>Bacillati</taxon>
        <taxon>Bacillota</taxon>
        <taxon>Clostridia</taxon>
        <taxon>Lachnospirales</taxon>
        <taxon>Lachnospiraceae</taxon>
        <taxon>Coprococcus</taxon>
    </lineage>
</organism>
<dbReference type="PATRIC" id="fig|717962.3.peg.2493"/>
<evidence type="ECO:0000313" key="2">
    <source>
        <dbReference type="Proteomes" id="UP000008798"/>
    </source>
</evidence>
<gene>
    <name evidence="1" type="ORF">CC1_25990</name>
</gene>
<accession>D4JA65</accession>
<sequence length="157" mass="17132">MGLFLQGFHEKRVPFFLRRLGGIVPLPAAQQIVIVGQYPEAISLHALKLLFRAFLPGISLRAAPAWWLLILIGDGEVLRQHEGGFPGADVFQTGNKVNHIPVCLTAEAMEAPVNLHAGVFIVMEGADAHPVSPYQDTVMLGSLPGGNRLFHGFKYIQ</sequence>
<dbReference type="Proteomes" id="UP000008798">
    <property type="component" value="Chromosome"/>
</dbReference>
<proteinExistence type="predicted"/>
<protein>
    <submittedName>
        <fullName evidence="1">Uncharacterized protein</fullName>
    </submittedName>
</protein>
<dbReference type="KEGG" id="cct:CC1_25990"/>
<name>D4JA65_9FIRM</name>
<evidence type="ECO:0000313" key="1">
    <source>
        <dbReference type="EMBL" id="CBK81236.1"/>
    </source>
</evidence>
<reference evidence="1 2" key="2">
    <citation type="submission" date="2010-03" db="EMBL/GenBank/DDBJ databases">
        <authorList>
            <person name="Pajon A."/>
        </authorList>
    </citation>
    <scope>NUCLEOTIDE SEQUENCE [LARGE SCALE GENOMIC DNA]</scope>
    <source>
        <strain evidence="1 2">GD/7</strain>
    </source>
</reference>
<dbReference type="AlphaFoldDB" id="D4JA65"/>
<reference evidence="1 2" key="1">
    <citation type="submission" date="2010-03" db="EMBL/GenBank/DDBJ databases">
        <title>The genome sequence of Coprococcus catus GD/7.</title>
        <authorList>
            <consortium name="metaHIT consortium -- http://www.metahit.eu/"/>
            <person name="Pajon A."/>
            <person name="Turner K."/>
            <person name="Parkhill J."/>
            <person name="Duncan S."/>
            <person name="Flint H."/>
        </authorList>
    </citation>
    <scope>NUCLEOTIDE SEQUENCE [LARGE SCALE GENOMIC DNA]</scope>
    <source>
        <strain evidence="1 2">GD/7</strain>
    </source>
</reference>
<dbReference type="HOGENOM" id="CLU_1683211_0_0_9"/>
<dbReference type="EMBL" id="FP929038">
    <property type="protein sequence ID" value="CBK81236.1"/>
    <property type="molecule type" value="Genomic_DNA"/>
</dbReference>